<evidence type="ECO:0000256" key="2">
    <source>
        <dbReference type="SAM" id="MobiDB-lite"/>
    </source>
</evidence>
<feature type="signal peptide" evidence="3">
    <location>
        <begin position="1"/>
        <end position="20"/>
    </location>
</feature>
<proteinExistence type="predicted"/>
<feature type="compositionally biased region" description="Low complexity" evidence="2">
    <location>
        <begin position="323"/>
        <end position="345"/>
    </location>
</feature>
<reference evidence="5" key="1">
    <citation type="submission" date="2022-11" db="UniProtKB">
        <authorList>
            <consortium name="WormBaseParasite"/>
        </authorList>
    </citation>
    <scope>IDENTIFICATION</scope>
</reference>
<sequence>MYRNIFKIILPFIIIKNIFASFCGKSGVPYSLEILANGAPVLGCAQPSCVISTVDENGEFQEDSQFLTDANGQSDGFFREGDRAVKRYRHPSGAKIVANCSGQFNELSCPRRNQWVGGIEYIDHPRQPLILQCCTFEGLRFSQEVGSTSIGPGEAITGGEVVRGGRQISFDVIANVRKIVKHGEGPEGSKMSYEVTVRRMNCLPDPPETEVEFDLDVASEVSKILVGAGNKEITDKLNEGKKQKQISPKFRNEKQKQKIEKLPEINGGEEGRLLAPNNVHPRIMAPSSRNLQQFIGQNSGNNIEELPLSQQQFQNLNNQQQFVEQQGFQQQQQQFPPSQQIPSQFVSEGQRVGEQVFQLQDGQQSPQQQFQQTSGDGGSFPQIPSDSATQLASTPPPLFGLMSVPTHSFPTLPPHTFPPMLEHSFPTLPPHTFPTHSFPTLPPHTFPTHSFPTLPPHTFPSLPPHSFPTLPPHTFPPHSFPTLPPMFGVTTAASPTFGDSSGRAVAFAAPSVSASSSAGRTTFGQQPDGSQAHYNPHSPMRRDQSGLPTGHQSPPRMAPAMGTVLAAMQGDRFPIMHPVLGLIGYSNAPQPRQQMG</sequence>
<keyword evidence="4" id="KW-1185">Reference proteome</keyword>
<feature type="compositionally biased region" description="Polar residues" evidence="2">
    <location>
        <begin position="382"/>
        <end position="393"/>
    </location>
</feature>
<dbReference type="Proteomes" id="UP000887563">
    <property type="component" value="Unplaced"/>
</dbReference>
<evidence type="ECO:0000313" key="4">
    <source>
        <dbReference type="Proteomes" id="UP000887563"/>
    </source>
</evidence>
<feature type="region of interest" description="Disordered" evidence="2">
    <location>
        <begin position="323"/>
        <end position="396"/>
    </location>
</feature>
<dbReference type="InterPro" id="IPR052140">
    <property type="entry name" value="Dev_Signal_Hedgehog-like"/>
</dbReference>
<evidence type="ECO:0000313" key="5">
    <source>
        <dbReference type="WBParaSite" id="Minc3s00092g04309"/>
    </source>
</evidence>
<evidence type="ECO:0000256" key="1">
    <source>
        <dbReference type="ARBA" id="ARBA00022473"/>
    </source>
</evidence>
<name>A0A914KS33_MELIC</name>
<feature type="compositionally biased region" description="Low complexity" evidence="2">
    <location>
        <begin position="357"/>
        <end position="374"/>
    </location>
</feature>
<dbReference type="PANTHER" id="PTHR46706">
    <property type="entry name" value="PROTEIN QUA-1-RELATED"/>
    <property type="match status" value="1"/>
</dbReference>
<feature type="compositionally biased region" description="Polar residues" evidence="2">
    <location>
        <begin position="519"/>
        <end position="533"/>
    </location>
</feature>
<evidence type="ECO:0000256" key="3">
    <source>
        <dbReference type="SAM" id="SignalP"/>
    </source>
</evidence>
<organism evidence="4 5">
    <name type="scientific">Meloidogyne incognita</name>
    <name type="common">Southern root-knot nematode worm</name>
    <name type="synonym">Oxyuris incognita</name>
    <dbReference type="NCBI Taxonomy" id="6306"/>
    <lineage>
        <taxon>Eukaryota</taxon>
        <taxon>Metazoa</taxon>
        <taxon>Ecdysozoa</taxon>
        <taxon>Nematoda</taxon>
        <taxon>Chromadorea</taxon>
        <taxon>Rhabditida</taxon>
        <taxon>Tylenchina</taxon>
        <taxon>Tylenchomorpha</taxon>
        <taxon>Tylenchoidea</taxon>
        <taxon>Meloidogynidae</taxon>
        <taxon>Meloidogyninae</taxon>
        <taxon>Meloidogyne</taxon>
        <taxon>Meloidogyne incognita group</taxon>
    </lineage>
</organism>
<protein>
    <submittedName>
        <fullName evidence="5">Uncharacterized protein</fullName>
    </submittedName>
</protein>
<dbReference type="WBParaSite" id="Minc3s00092g04309">
    <property type="protein sequence ID" value="Minc3s00092g04309"/>
    <property type="gene ID" value="Minc3s00092g04309"/>
</dbReference>
<keyword evidence="3" id="KW-0732">Signal</keyword>
<dbReference type="AlphaFoldDB" id="A0A914KS33"/>
<feature type="region of interest" description="Disordered" evidence="2">
    <location>
        <begin position="511"/>
        <end position="558"/>
    </location>
</feature>
<accession>A0A914KS33</accession>
<keyword evidence="1" id="KW-0217">Developmental protein</keyword>
<dbReference type="PANTHER" id="PTHR46706:SF12">
    <property type="entry name" value="PROTEIN QUA-1-RELATED"/>
    <property type="match status" value="1"/>
</dbReference>
<feature type="chain" id="PRO_5036700271" evidence="3">
    <location>
        <begin position="21"/>
        <end position="596"/>
    </location>
</feature>